<feature type="signal peptide" evidence="1">
    <location>
        <begin position="1"/>
        <end position="22"/>
    </location>
</feature>
<feature type="chain" id="PRO_5029013156" evidence="1">
    <location>
        <begin position="23"/>
        <end position="579"/>
    </location>
</feature>
<name>A0A7G9QPD4_9GAMM</name>
<gene>
    <name evidence="3" type="ORF">H9L17_08085</name>
</gene>
<dbReference type="InterPro" id="IPR001466">
    <property type="entry name" value="Beta-lactam-related"/>
</dbReference>
<sequence>MKRRTQSGWTMAALLALSAACAAGDGARGALGFEVLMHGADPGQPVDFAYYAPQPNSSTTLPRNRFEGRLRLSGAVERGGFLAHVDRYRAASDGDSPRRHLPDFDFELVQAGSHLIPVRRDSVANAHPDWEFVLSPGRVWDELGDAGYSRAALPFALQQKNANCIHNGVLTFLFKDDGSVSQASYQIASETCAYFKADFWGLLPARYTPQAVDGSDKLIADYRAEVAARMPVKPLAGLANDHPGIDPLKFAAPNGKDPREMSLVGLVIDGIHYSGGCATRYGAYPYCESLVVPSYSLAKSVFAGLGMMRLETLYPGAFDARIEDYVPACTNGWKDVRFGDALDMATGHYASAAYMRDEDADTGSATGLFQSERHADKIAYACTHYPRKAAPGARWVYHTSDTYLLGTAMSALLKKRRGADADIFDDLVYADVLRPLHIGPTAAYTRRSYDDVRQPFAGWGLMWLRDDVAKIAQFLAAGSRTQTVLDQAQLDAALQRDPNDRGLVALPGFRYNNGFWAHDIGARLPGCKGDVWVPFLSGFGGITLLVLPNGGAYYYFSDDESPLWMDAALEAHRIRSLCP</sequence>
<dbReference type="Pfam" id="PF00144">
    <property type="entry name" value="Beta-lactamase"/>
    <property type="match status" value="1"/>
</dbReference>
<dbReference type="KEGG" id="tbv:H9L17_08085"/>
<reference evidence="3 4" key="1">
    <citation type="submission" date="2020-08" db="EMBL/GenBank/DDBJ databases">
        <title>Genome sequence of Thermomonas brevis KACC 16975T.</title>
        <authorList>
            <person name="Hyun D.-W."/>
            <person name="Bae J.-W."/>
        </authorList>
    </citation>
    <scope>NUCLEOTIDE SEQUENCE [LARGE SCALE GENOMIC DNA]</scope>
    <source>
        <strain evidence="3 4">KACC 16975</strain>
    </source>
</reference>
<dbReference type="Proteomes" id="UP000515977">
    <property type="component" value="Chromosome"/>
</dbReference>
<keyword evidence="4" id="KW-1185">Reference proteome</keyword>
<protein>
    <submittedName>
        <fullName evidence="3">Serine hydrolase</fullName>
    </submittedName>
</protein>
<feature type="domain" description="Beta-lactamase-related" evidence="2">
    <location>
        <begin position="282"/>
        <end position="445"/>
    </location>
</feature>
<dbReference type="RefSeq" id="WP_187568976.1">
    <property type="nucleotide sequence ID" value="NZ_CP060711.1"/>
</dbReference>
<dbReference type="Gene3D" id="3.40.710.10">
    <property type="entry name" value="DD-peptidase/beta-lactamase superfamily"/>
    <property type="match status" value="1"/>
</dbReference>
<evidence type="ECO:0000313" key="4">
    <source>
        <dbReference type="Proteomes" id="UP000515977"/>
    </source>
</evidence>
<dbReference type="AlphaFoldDB" id="A0A7G9QPD4"/>
<evidence type="ECO:0000256" key="1">
    <source>
        <dbReference type="SAM" id="SignalP"/>
    </source>
</evidence>
<keyword evidence="1" id="KW-0732">Signal</keyword>
<dbReference type="InterPro" id="IPR012338">
    <property type="entry name" value="Beta-lactam/transpept-like"/>
</dbReference>
<organism evidence="3 4">
    <name type="scientific">Thermomonas brevis</name>
    <dbReference type="NCBI Taxonomy" id="215691"/>
    <lineage>
        <taxon>Bacteria</taxon>
        <taxon>Pseudomonadati</taxon>
        <taxon>Pseudomonadota</taxon>
        <taxon>Gammaproteobacteria</taxon>
        <taxon>Lysobacterales</taxon>
        <taxon>Lysobacteraceae</taxon>
        <taxon>Thermomonas</taxon>
    </lineage>
</organism>
<dbReference type="SUPFAM" id="SSF56601">
    <property type="entry name" value="beta-lactamase/transpeptidase-like"/>
    <property type="match status" value="1"/>
</dbReference>
<dbReference type="GO" id="GO:0016787">
    <property type="term" value="F:hydrolase activity"/>
    <property type="evidence" value="ECO:0007669"/>
    <property type="project" value="UniProtKB-KW"/>
</dbReference>
<dbReference type="EMBL" id="CP060711">
    <property type="protein sequence ID" value="QNN45209.1"/>
    <property type="molecule type" value="Genomic_DNA"/>
</dbReference>
<dbReference type="PROSITE" id="PS51257">
    <property type="entry name" value="PROKAR_LIPOPROTEIN"/>
    <property type="match status" value="1"/>
</dbReference>
<evidence type="ECO:0000259" key="2">
    <source>
        <dbReference type="Pfam" id="PF00144"/>
    </source>
</evidence>
<accession>A0A7G9QPD4</accession>
<keyword evidence="3" id="KW-0378">Hydrolase</keyword>
<evidence type="ECO:0000313" key="3">
    <source>
        <dbReference type="EMBL" id="QNN45209.1"/>
    </source>
</evidence>
<proteinExistence type="predicted"/>